<accession>A0AAF0R377</accession>
<dbReference type="EMBL" id="CP133617">
    <property type="protein sequence ID" value="WMV33823.1"/>
    <property type="molecule type" value="Genomic_DNA"/>
</dbReference>
<proteinExistence type="predicted"/>
<organism evidence="1 2">
    <name type="scientific">Solanum verrucosum</name>
    <dbReference type="NCBI Taxonomy" id="315347"/>
    <lineage>
        <taxon>Eukaryota</taxon>
        <taxon>Viridiplantae</taxon>
        <taxon>Streptophyta</taxon>
        <taxon>Embryophyta</taxon>
        <taxon>Tracheophyta</taxon>
        <taxon>Spermatophyta</taxon>
        <taxon>Magnoliopsida</taxon>
        <taxon>eudicotyledons</taxon>
        <taxon>Gunneridae</taxon>
        <taxon>Pentapetalae</taxon>
        <taxon>asterids</taxon>
        <taxon>lamiids</taxon>
        <taxon>Solanales</taxon>
        <taxon>Solanaceae</taxon>
        <taxon>Solanoideae</taxon>
        <taxon>Solaneae</taxon>
        <taxon>Solanum</taxon>
    </lineage>
</organism>
<dbReference type="PANTHER" id="PTHR10775">
    <property type="entry name" value="OS08G0208400 PROTEIN"/>
    <property type="match status" value="1"/>
</dbReference>
<evidence type="ECO:0000313" key="2">
    <source>
        <dbReference type="Proteomes" id="UP001234989"/>
    </source>
</evidence>
<evidence type="ECO:0000313" key="1">
    <source>
        <dbReference type="EMBL" id="WMV33823.1"/>
    </source>
</evidence>
<dbReference type="PANTHER" id="PTHR10775:SF182">
    <property type="entry name" value="TRANSPOSON, EN_SPM-LIKE, TRANSPOSASE-ASSOCIATED DOMAIN PROTEIN-RELATED"/>
    <property type="match status" value="1"/>
</dbReference>
<dbReference type="Proteomes" id="UP001234989">
    <property type="component" value="Chromosome 6"/>
</dbReference>
<gene>
    <name evidence="1" type="ORF">MTR67_027208</name>
</gene>
<keyword evidence="2" id="KW-1185">Reference proteome</keyword>
<name>A0AAF0R377_SOLVR</name>
<protein>
    <submittedName>
        <fullName evidence="1">Uncharacterized protein</fullName>
    </submittedName>
</protein>
<reference evidence="1" key="1">
    <citation type="submission" date="2023-08" db="EMBL/GenBank/DDBJ databases">
        <title>A de novo genome assembly of Solanum verrucosum Schlechtendal, a Mexican diploid species geographically isolated from the other diploid A-genome species in potato relatives.</title>
        <authorList>
            <person name="Hosaka K."/>
        </authorList>
    </citation>
    <scope>NUCLEOTIDE SEQUENCE</scope>
    <source>
        <tissue evidence="1">Young leaves</tissue>
    </source>
</reference>
<sequence>MQPTPLRSGEDVFKIEELRLKKVIELGANIINRRISRFSGWKKSSIFWNFPYWSTKLIRHNMMHIKKNFFENMFNTVLDVDGKTKDNPKSREDLKELCRRPELHVIDGKYSKAIYTLKEESKKLLCDG</sequence>
<dbReference type="AlphaFoldDB" id="A0AAF0R377"/>